<dbReference type="InterPro" id="IPR006311">
    <property type="entry name" value="TAT_signal"/>
</dbReference>
<dbReference type="EMBL" id="CP060731">
    <property type="protein sequence ID" value="QNN77709.1"/>
    <property type="molecule type" value="Genomic_DNA"/>
</dbReference>
<feature type="signal peptide" evidence="1">
    <location>
        <begin position="1"/>
        <end position="22"/>
    </location>
</feature>
<dbReference type="RefSeq" id="WP_187573235.1">
    <property type="nucleotide sequence ID" value="NZ_CP060731.1"/>
</dbReference>
<proteinExistence type="predicted"/>
<dbReference type="PROSITE" id="PS51257">
    <property type="entry name" value="PROKAR_LIPOPROTEIN"/>
    <property type="match status" value="1"/>
</dbReference>
<dbReference type="Gene3D" id="3.15.10.40">
    <property type="entry name" value="Uncharacterised protein PF07273, DUF1439"/>
    <property type="match status" value="1"/>
</dbReference>
<keyword evidence="1" id="KW-0732">Signal</keyword>
<sequence>MRRTRRQFFTLALAAGATLALAGCSTLNAVTGLLGNQINFTQPQLQRYLNQSFPREFDKLGGLVSATLTNPRLSIPTGDDRLRLDFDIGVSALGARDVSRGHFALASRLRYDPATRGLHLDNPEILSVDVPGAGSLMSGGTRQLVNTVLQEYARSEPVYRIESDVLRRLPASRQIGNPQIEDGRVVIPLQ</sequence>
<evidence type="ECO:0000313" key="3">
    <source>
        <dbReference type="Proteomes" id="UP000515838"/>
    </source>
</evidence>
<evidence type="ECO:0000313" key="2">
    <source>
        <dbReference type="EMBL" id="QNN77709.1"/>
    </source>
</evidence>
<protein>
    <submittedName>
        <fullName evidence="2">DUF1439 domain-containing protein</fullName>
    </submittedName>
</protein>
<organism evidence="2 3">
    <name type="scientific">Pseudoxanthomonas mexicana</name>
    <dbReference type="NCBI Taxonomy" id="128785"/>
    <lineage>
        <taxon>Bacteria</taxon>
        <taxon>Pseudomonadati</taxon>
        <taxon>Pseudomonadota</taxon>
        <taxon>Gammaproteobacteria</taxon>
        <taxon>Lysobacterales</taxon>
        <taxon>Lysobacteraceae</taxon>
        <taxon>Pseudoxanthomonas</taxon>
    </lineage>
</organism>
<dbReference type="Proteomes" id="UP000515838">
    <property type="component" value="Chromosome"/>
</dbReference>
<dbReference type="Pfam" id="PF07273">
    <property type="entry name" value="DUF1439"/>
    <property type="match status" value="1"/>
</dbReference>
<reference evidence="2 3" key="1">
    <citation type="submission" date="2020-08" db="EMBL/GenBank/DDBJ databases">
        <title>Streptomycin Non-resistant strain, P. mexicana.</title>
        <authorList>
            <person name="Ganesh-Kumar S."/>
            <person name="Zhe T."/>
            <person name="Yu Z."/>
            <person name="Min Y."/>
        </authorList>
    </citation>
    <scope>NUCLEOTIDE SEQUENCE [LARGE SCALE GENOMIC DNA]</scope>
    <source>
        <strain evidence="2 3">GTZY2</strain>
    </source>
</reference>
<dbReference type="InterPro" id="IPR010835">
    <property type="entry name" value="DUF1439"/>
</dbReference>
<dbReference type="GeneID" id="81472833"/>
<name>A0A7G9TC84_PSEMX</name>
<gene>
    <name evidence="2" type="ORF">IAE60_17725</name>
</gene>
<dbReference type="PROSITE" id="PS51318">
    <property type="entry name" value="TAT"/>
    <property type="match status" value="1"/>
</dbReference>
<accession>A0A7G9TC84</accession>
<evidence type="ECO:0000256" key="1">
    <source>
        <dbReference type="SAM" id="SignalP"/>
    </source>
</evidence>
<dbReference type="AlphaFoldDB" id="A0A7G9TC84"/>
<feature type="chain" id="PRO_5028889756" evidence="1">
    <location>
        <begin position="23"/>
        <end position="190"/>
    </location>
</feature>